<dbReference type="EMBL" id="CACVBM020000299">
    <property type="protein sequence ID" value="CAA7017232.1"/>
    <property type="molecule type" value="Genomic_DNA"/>
</dbReference>
<dbReference type="Proteomes" id="UP000467841">
    <property type="component" value="Unassembled WGS sequence"/>
</dbReference>
<comment type="similarity">
    <text evidence="2 6">Belongs to the plant self-incompatibility (S1) protein family.</text>
</comment>
<comment type="subcellular location">
    <subcellularLocation>
        <location evidence="1 6">Secreted</location>
    </subcellularLocation>
</comment>
<dbReference type="InterPro" id="IPR010264">
    <property type="entry name" value="Self-incomp_S1"/>
</dbReference>
<dbReference type="PANTHER" id="PTHR31232:SF29">
    <property type="entry name" value="S-PROTEIN HOMOLOG 13"/>
    <property type="match status" value="1"/>
</dbReference>
<evidence type="ECO:0000256" key="2">
    <source>
        <dbReference type="ARBA" id="ARBA00005581"/>
    </source>
</evidence>
<dbReference type="GO" id="GO:0005576">
    <property type="term" value="C:extracellular region"/>
    <property type="evidence" value="ECO:0007669"/>
    <property type="project" value="UniProtKB-SubCell"/>
</dbReference>
<evidence type="ECO:0000256" key="1">
    <source>
        <dbReference type="ARBA" id="ARBA00004613"/>
    </source>
</evidence>
<accession>A0A6D2HLX4</accession>
<name>A0A6D2HLX4_9BRAS</name>
<evidence type="ECO:0000256" key="3">
    <source>
        <dbReference type="ARBA" id="ARBA00022471"/>
    </source>
</evidence>
<feature type="signal peptide" evidence="6">
    <location>
        <begin position="1"/>
        <end position="22"/>
    </location>
</feature>
<keyword evidence="8" id="KW-1185">Reference proteome</keyword>
<dbReference type="OrthoDB" id="1025344at2759"/>
<evidence type="ECO:0000313" key="8">
    <source>
        <dbReference type="Proteomes" id="UP000467841"/>
    </source>
</evidence>
<organism evidence="7 8">
    <name type="scientific">Microthlaspi erraticum</name>
    <dbReference type="NCBI Taxonomy" id="1685480"/>
    <lineage>
        <taxon>Eukaryota</taxon>
        <taxon>Viridiplantae</taxon>
        <taxon>Streptophyta</taxon>
        <taxon>Embryophyta</taxon>
        <taxon>Tracheophyta</taxon>
        <taxon>Spermatophyta</taxon>
        <taxon>Magnoliopsida</taxon>
        <taxon>eudicotyledons</taxon>
        <taxon>Gunneridae</taxon>
        <taxon>Pentapetalae</taxon>
        <taxon>rosids</taxon>
        <taxon>malvids</taxon>
        <taxon>Brassicales</taxon>
        <taxon>Brassicaceae</taxon>
        <taxon>Coluteocarpeae</taxon>
        <taxon>Microthlaspi</taxon>
    </lineage>
</organism>
<dbReference type="GO" id="GO:0060320">
    <property type="term" value="P:rejection of self pollen"/>
    <property type="evidence" value="ECO:0007669"/>
    <property type="project" value="UniProtKB-KW"/>
</dbReference>
<dbReference type="AlphaFoldDB" id="A0A6D2HLX4"/>
<protein>
    <recommendedName>
        <fullName evidence="6">S-protein homolog</fullName>
    </recommendedName>
</protein>
<reference evidence="7" key="1">
    <citation type="submission" date="2020-01" db="EMBL/GenBank/DDBJ databases">
        <authorList>
            <person name="Mishra B."/>
        </authorList>
    </citation>
    <scope>NUCLEOTIDE SEQUENCE [LARGE SCALE GENOMIC DNA]</scope>
</reference>
<dbReference type="Pfam" id="PF05938">
    <property type="entry name" value="Self-incomp_S1"/>
    <property type="match status" value="1"/>
</dbReference>
<feature type="chain" id="PRO_5025708558" description="S-protein homolog" evidence="6">
    <location>
        <begin position="23"/>
        <end position="155"/>
    </location>
</feature>
<keyword evidence="4 6" id="KW-0964">Secreted</keyword>
<sequence>MGCSFFVAAVLVAALLSAPAMAGRLELRNEISGVSSVRKTKLAVRCWSNEDDLEWNMVKPNESRIWKFTTMNMWPFKKTEFRCMFRSAFGTTSDDVVTVFSVEGGFRKQCGVGGNECIWVAKRDGFYLRKILKDDDRHGHKKFVDVLKSKWVWKW</sequence>
<comment type="caution">
    <text evidence="7">The sequence shown here is derived from an EMBL/GenBank/DDBJ whole genome shotgun (WGS) entry which is preliminary data.</text>
</comment>
<proteinExistence type="inferred from homology"/>
<keyword evidence="5 6" id="KW-0732">Signal</keyword>
<dbReference type="PANTHER" id="PTHR31232">
    <property type="match status" value="1"/>
</dbReference>
<evidence type="ECO:0000256" key="5">
    <source>
        <dbReference type="ARBA" id="ARBA00022729"/>
    </source>
</evidence>
<evidence type="ECO:0000313" key="7">
    <source>
        <dbReference type="EMBL" id="CAA7017232.1"/>
    </source>
</evidence>
<evidence type="ECO:0000256" key="6">
    <source>
        <dbReference type="RuleBase" id="RU367044"/>
    </source>
</evidence>
<evidence type="ECO:0000256" key="4">
    <source>
        <dbReference type="ARBA" id="ARBA00022525"/>
    </source>
</evidence>
<gene>
    <name evidence="7" type="ORF">MERR_LOCUS4467</name>
</gene>
<keyword evidence="3 6" id="KW-0713">Self-incompatibility</keyword>